<name>A0ABW4KCT9_9HYPH</name>
<evidence type="ECO:0000313" key="3">
    <source>
        <dbReference type="EMBL" id="MFD1704858.1"/>
    </source>
</evidence>
<dbReference type="Proteomes" id="UP001597308">
    <property type="component" value="Unassembled WGS sequence"/>
</dbReference>
<evidence type="ECO:0008006" key="5">
    <source>
        <dbReference type="Google" id="ProtNLM"/>
    </source>
</evidence>
<protein>
    <recommendedName>
        <fullName evidence="5">Cobalt transporter</fullName>
    </recommendedName>
</protein>
<reference evidence="4" key="1">
    <citation type="journal article" date="2019" name="Int. J. Syst. Evol. Microbiol.">
        <title>The Global Catalogue of Microorganisms (GCM) 10K type strain sequencing project: providing services to taxonomists for standard genome sequencing and annotation.</title>
        <authorList>
            <consortium name="The Broad Institute Genomics Platform"/>
            <consortium name="The Broad Institute Genome Sequencing Center for Infectious Disease"/>
            <person name="Wu L."/>
            <person name="Ma J."/>
        </authorList>
    </citation>
    <scope>NUCLEOTIDE SEQUENCE [LARGE SCALE GENOMIC DNA]</scope>
    <source>
        <strain evidence="4">KCTC 23707</strain>
    </source>
</reference>
<feature type="chain" id="PRO_5045615459" description="Cobalt transporter" evidence="2">
    <location>
        <begin position="27"/>
        <end position="103"/>
    </location>
</feature>
<dbReference type="EMBL" id="JBHUER010000011">
    <property type="protein sequence ID" value="MFD1704858.1"/>
    <property type="molecule type" value="Genomic_DNA"/>
</dbReference>
<evidence type="ECO:0000256" key="1">
    <source>
        <dbReference type="SAM" id="MobiDB-lite"/>
    </source>
</evidence>
<keyword evidence="2" id="KW-0732">Signal</keyword>
<feature type="signal peptide" evidence="2">
    <location>
        <begin position="1"/>
        <end position="26"/>
    </location>
</feature>
<comment type="caution">
    <text evidence="3">The sequence shown here is derived from an EMBL/GenBank/DDBJ whole genome shotgun (WGS) entry which is preliminary data.</text>
</comment>
<evidence type="ECO:0000256" key="2">
    <source>
        <dbReference type="SAM" id="SignalP"/>
    </source>
</evidence>
<organism evidence="3 4">
    <name type="scientific">Methylopila henanensis</name>
    <dbReference type="NCBI Taxonomy" id="873516"/>
    <lineage>
        <taxon>Bacteria</taxon>
        <taxon>Pseudomonadati</taxon>
        <taxon>Pseudomonadota</taxon>
        <taxon>Alphaproteobacteria</taxon>
        <taxon>Hyphomicrobiales</taxon>
        <taxon>Methylopilaceae</taxon>
        <taxon>Methylopila</taxon>
    </lineage>
</organism>
<gene>
    <name evidence="3" type="ORF">ACFSCV_17770</name>
</gene>
<evidence type="ECO:0000313" key="4">
    <source>
        <dbReference type="Proteomes" id="UP001597308"/>
    </source>
</evidence>
<sequence length="103" mass="10244">MRLLFIALCAGVLGLCPAASLRPAHAAAGYSAHASHAAPSHDGHSGAHPIERAVCAAICATLPTAFAATLRPLSHGPAASFLPVSGAPESHAPETSIPPPRTA</sequence>
<feature type="region of interest" description="Disordered" evidence="1">
    <location>
        <begin position="84"/>
        <end position="103"/>
    </location>
</feature>
<proteinExistence type="predicted"/>
<accession>A0ABW4KCT9</accession>
<keyword evidence="4" id="KW-1185">Reference proteome</keyword>